<evidence type="ECO:0000256" key="2">
    <source>
        <dbReference type="ARBA" id="ARBA00023015"/>
    </source>
</evidence>
<evidence type="ECO:0000256" key="5">
    <source>
        <dbReference type="ARBA" id="ARBA00023242"/>
    </source>
</evidence>
<dbReference type="SUPFAM" id="SSF47459">
    <property type="entry name" value="HLH, helix-loop-helix DNA-binding domain"/>
    <property type="match status" value="1"/>
</dbReference>
<dbReference type="AlphaFoldDB" id="A0AA88HA24"/>
<dbReference type="GO" id="GO:0000978">
    <property type="term" value="F:RNA polymerase II cis-regulatory region sequence-specific DNA binding"/>
    <property type="evidence" value="ECO:0007669"/>
    <property type="project" value="TreeGrafter"/>
</dbReference>
<keyword evidence="2" id="KW-0805">Transcription regulation</keyword>
<evidence type="ECO:0000313" key="8">
    <source>
        <dbReference type="EMBL" id="KAK2707648.1"/>
    </source>
</evidence>
<dbReference type="CDD" id="cd11390">
    <property type="entry name" value="bHLH_TS"/>
    <property type="match status" value="1"/>
</dbReference>
<dbReference type="SMART" id="SM00353">
    <property type="entry name" value="HLH"/>
    <property type="match status" value="1"/>
</dbReference>
<proteinExistence type="predicted"/>
<dbReference type="InterPro" id="IPR040259">
    <property type="entry name" value="Mesogenin/MesP"/>
</dbReference>
<feature type="domain" description="BHLH" evidence="7">
    <location>
        <begin position="174"/>
        <end position="227"/>
    </location>
</feature>
<dbReference type="PROSITE" id="PS50888">
    <property type="entry name" value="BHLH"/>
    <property type="match status" value="1"/>
</dbReference>
<dbReference type="PANTHER" id="PTHR20937:SF3">
    <property type="entry name" value="IP14615P"/>
    <property type="match status" value="1"/>
</dbReference>
<dbReference type="Gene3D" id="4.10.280.10">
    <property type="entry name" value="Helix-loop-helix DNA-binding domain"/>
    <property type="match status" value="1"/>
</dbReference>
<evidence type="ECO:0000256" key="4">
    <source>
        <dbReference type="ARBA" id="ARBA00023163"/>
    </source>
</evidence>
<dbReference type="PANTHER" id="PTHR20937">
    <property type="entry name" value="IP14615P"/>
    <property type="match status" value="1"/>
</dbReference>
<comment type="caution">
    <text evidence="8">The sequence shown here is derived from an EMBL/GenBank/DDBJ whole genome shotgun (WGS) entry which is preliminary data.</text>
</comment>
<keyword evidence="4" id="KW-0804">Transcription</keyword>
<keyword evidence="5" id="KW-0539">Nucleus</keyword>
<dbReference type="GO" id="GO:0000981">
    <property type="term" value="F:DNA-binding transcription factor activity, RNA polymerase II-specific"/>
    <property type="evidence" value="ECO:0007669"/>
    <property type="project" value="TreeGrafter"/>
</dbReference>
<dbReference type="Proteomes" id="UP001187531">
    <property type="component" value="Unassembled WGS sequence"/>
</dbReference>
<evidence type="ECO:0000256" key="1">
    <source>
        <dbReference type="ARBA" id="ARBA00022473"/>
    </source>
</evidence>
<sequence length="284" mass="33055">MESELNTEVDCDIPSQELESQDSGEDNPLCAALQTLNEDYEAVVSVEGYSANEEYSNNVGYEIHYPVVANEEAESTTIDELAWPVRHESFGQLCFCDSPPVIESYSNHLEAPFYQYDPCEEFKRTIPPFVVGPLTVEPAYRAENYLESHMVDIQRYPSRKLMQYSFSKNSPDKDYKKSACDRERTRMRDMNRAFDRLRERLPFIKPPGKKLSKIESLRLAIRYIRHLQSMLEESAECFDGHQQQYYHKMPIYGQGKIGTIYPAFSAFSRSREEIEMNYGNRENH</sequence>
<evidence type="ECO:0000259" key="7">
    <source>
        <dbReference type="PROSITE" id="PS50888"/>
    </source>
</evidence>
<dbReference type="GO" id="GO:0001707">
    <property type="term" value="P:mesoderm formation"/>
    <property type="evidence" value="ECO:0007669"/>
    <property type="project" value="TreeGrafter"/>
</dbReference>
<dbReference type="InterPro" id="IPR011598">
    <property type="entry name" value="bHLH_dom"/>
</dbReference>
<dbReference type="Pfam" id="PF00010">
    <property type="entry name" value="HLH"/>
    <property type="match status" value="1"/>
</dbReference>
<dbReference type="EMBL" id="JAVRJZ010000019">
    <property type="protein sequence ID" value="KAK2707648.1"/>
    <property type="molecule type" value="Genomic_DNA"/>
</dbReference>
<evidence type="ECO:0000256" key="3">
    <source>
        <dbReference type="ARBA" id="ARBA00023125"/>
    </source>
</evidence>
<reference evidence="8" key="1">
    <citation type="submission" date="2023-07" db="EMBL/GenBank/DDBJ databases">
        <title>Chromosome-level genome assembly of Artemia franciscana.</title>
        <authorList>
            <person name="Jo E."/>
        </authorList>
    </citation>
    <scope>NUCLEOTIDE SEQUENCE</scope>
    <source>
        <tissue evidence="8">Whole body</tissue>
    </source>
</reference>
<feature type="compositionally biased region" description="Acidic residues" evidence="6">
    <location>
        <begin position="1"/>
        <end position="11"/>
    </location>
</feature>
<feature type="region of interest" description="Disordered" evidence="6">
    <location>
        <begin position="1"/>
        <end position="27"/>
    </location>
</feature>
<keyword evidence="1" id="KW-0217">Developmental protein</keyword>
<accession>A0AA88HA24</accession>
<evidence type="ECO:0000313" key="9">
    <source>
        <dbReference type="Proteomes" id="UP001187531"/>
    </source>
</evidence>
<name>A0AA88HA24_ARTSF</name>
<organism evidence="8 9">
    <name type="scientific">Artemia franciscana</name>
    <name type="common">Brine shrimp</name>
    <name type="synonym">Artemia sanfranciscana</name>
    <dbReference type="NCBI Taxonomy" id="6661"/>
    <lineage>
        <taxon>Eukaryota</taxon>
        <taxon>Metazoa</taxon>
        <taxon>Ecdysozoa</taxon>
        <taxon>Arthropoda</taxon>
        <taxon>Crustacea</taxon>
        <taxon>Branchiopoda</taxon>
        <taxon>Anostraca</taxon>
        <taxon>Artemiidae</taxon>
        <taxon>Artemia</taxon>
    </lineage>
</organism>
<gene>
    <name evidence="8" type="ORF">QYM36_015369</name>
</gene>
<dbReference type="FunFam" id="4.10.280.10:FF:000090">
    <property type="entry name" value="Salivary gland-expressed bHLH"/>
    <property type="match status" value="1"/>
</dbReference>
<keyword evidence="3" id="KW-0238">DNA-binding</keyword>
<dbReference type="InterPro" id="IPR036638">
    <property type="entry name" value="HLH_DNA-bd_sf"/>
</dbReference>
<dbReference type="GO" id="GO:0005634">
    <property type="term" value="C:nucleus"/>
    <property type="evidence" value="ECO:0007669"/>
    <property type="project" value="TreeGrafter"/>
</dbReference>
<keyword evidence="9" id="KW-1185">Reference proteome</keyword>
<evidence type="ECO:0000256" key="6">
    <source>
        <dbReference type="SAM" id="MobiDB-lite"/>
    </source>
</evidence>
<protein>
    <recommendedName>
        <fullName evidence="7">BHLH domain-containing protein</fullName>
    </recommendedName>
</protein>
<dbReference type="GO" id="GO:0046983">
    <property type="term" value="F:protein dimerization activity"/>
    <property type="evidence" value="ECO:0007669"/>
    <property type="project" value="InterPro"/>
</dbReference>